<dbReference type="PANTHER" id="PTHR30065:SF8">
    <property type="entry name" value="FLAGELLAR BIOSYNTHETIC PROTEIN FLIR"/>
    <property type="match status" value="1"/>
</dbReference>
<gene>
    <name evidence="8" type="ORF">Amme_040_037</name>
</gene>
<keyword evidence="3" id="KW-1003">Cell membrane</keyword>
<feature type="transmembrane region" description="Helical" evidence="7">
    <location>
        <begin position="158"/>
        <end position="179"/>
    </location>
</feature>
<evidence type="ECO:0000256" key="3">
    <source>
        <dbReference type="ARBA" id="ARBA00022475"/>
    </source>
</evidence>
<dbReference type="Proteomes" id="UP000019760">
    <property type="component" value="Unassembled WGS sequence"/>
</dbReference>
<reference evidence="8 9" key="2">
    <citation type="journal article" date="2014" name="FEMS Microbiol. Lett.">
        <title>Draft genomic DNA sequence of the facultatively methylotrophic bacterium Acidomonas methanolica type strain MB58.</title>
        <authorList>
            <person name="Higashiura N."/>
            <person name="Hadano H."/>
            <person name="Hirakawa H."/>
            <person name="Matsutani M."/>
            <person name="Takabe S."/>
            <person name="Matsushita K."/>
            <person name="Azuma Y."/>
        </authorList>
    </citation>
    <scope>NUCLEOTIDE SEQUENCE [LARGE SCALE GENOMIC DNA]</scope>
    <source>
        <strain evidence="8 9">MB58</strain>
    </source>
</reference>
<evidence type="ECO:0000256" key="5">
    <source>
        <dbReference type="ARBA" id="ARBA00022989"/>
    </source>
</evidence>
<protein>
    <submittedName>
        <fullName evidence="8">Flagellar biosynthetic protein FliR</fullName>
    </submittedName>
</protein>
<sequence>MTPEDAFLRALPVLALTFGLVLCRVGMVVMLMPGLGESSSPVMVRAGIAACLTLLVVPLAQAGFGPQEVAGVTPLRLAGMGGVELLVGGLIGWLARLSALILPVAGQLVSLLTGLSSVLQPDPELGASAAVLGRFFSLAAPVMLLLSGAYVLPLRALTGSYVLVPLGWGPGGLAHMPLLMDATKSVVLLTSRMFLLSMQLVAPFLLFSLLWQGALAILSRIVPNLQVYSLAMPLGIFGGVALTALMVERILTVWIENASTILSGLPGL</sequence>
<dbReference type="EMBL" id="BAND01000040">
    <property type="protein sequence ID" value="GAJ28965.1"/>
    <property type="molecule type" value="Genomic_DNA"/>
</dbReference>
<keyword evidence="8" id="KW-0282">Flagellum</keyword>
<evidence type="ECO:0000256" key="1">
    <source>
        <dbReference type="ARBA" id="ARBA00004651"/>
    </source>
</evidence>
<dbReference type="GO" id="GO:0006605">
    <property type="term" value="P:protein targeting"/>
    <property type="evidence" value="ECO:0007669"/>
    <property type="project" value="InterPro"/>
</dbReference>
<dbReference type="PRINTS" id="PR00953">
    <property type="entry name" value="TYPE3IMRPROT"/>
</dbReference>
<name>A0A023D5A8_ACIMT</name>
<feature type="transmembrane region" description="Helical" evidence="7">
    <location>
        <begin position="200"/>
        <end position="221"/>
    </location>
</feature>
<feature type="transmembrane region" description="Helical" evidence="7">
    <location>
        <begin position="100"/>
        <end position="119"/>
    </location>
</feature>
<comment type="similarity">
    <text evidence="2">Belongs to the FliR/MopE/SpaR family.</text>
</comment>
<dbReference type="Pfam" id="PF01311">
    <property type="entry name" value="Bac_export_1"/>
    <property type="match status" value="1"/>
</dbReference>
<feature type="transmembrane region" description="Helical" evidence="7">
    <location>
        <begin position="7"/>
        <end position="30"/>
    </location>
</feature>
<dbReference type="GO" id="GO:0005886">
    <property type="term" value="C:plasma membrane"/>
    <property type="evidence" value="ECO:0007669"/>
    <property type="project" value="UniProtKB-SubCell"/>
</dbReference>
<keyword evidence="8" id="KW-0966">Cell projection</keyword>
<dbReference type="RefSeq" id="WP_042058189.1">
    <property type="nucleotide sequence ID" value="NZ_BAND01000040.1"/>
</dbReference>
<accession>A0A023D5A8</accession>
<feature type="transmembrane region" description="Helical" evidence="7">
    <location>
        <begin position="42"/>
        <end position="63"/>
    </location>
</feature>
<evidence type="ECO:0000256" key="6">
    <source>
        <dbReference type="ARBA" id="ARBA00023136"/>
    </source>
</evidence>
<feature type="transmembrane region" description="Helical" evidence="7">
    <location>
        <begin position="75"/>
        <end position="94"/>
    </location>
</feature>
<reference evidence="9" key="1">
    <citation type="journal article" date="2014" name="FEMS Microbiol. Lett.">
        <title>Draft Genomic DNA Sequence of the Facultatively Methylotrophic Bacterium Acidomonas methanolica type strain MB58.</title>
        <authorList>
            <person name="Higashiura N."/>
            <person name="Hadano H."/>
            <person name="Hirakawa H."/>
            <person name="Matsutani M."/>
            <person name="Takabe S."/>
            <person name="Matsushita K."/>
            <person name="Azuma Y."/>
        </authorList>
    </citation>
    <scope>NUCLEOTIDE SEQUENCE [LARGE SCALE GENOMIC DNA]</scope>
    <source>
        <strain evidence="9">MB58</strain>
    </source>
</reference>
<comment type="caution">
    <text evidence="8">The sequence shown here is derived from an EMBL/GenBank/DDBJ whole genome shotgun (WGS) entry which is preliminary data.</text>
</comment>
<organism evidence="8 9">
    <name type="scientific">Acidomonas methanolica NBRC 104435</name>
    <dbReference type="NCBI Taxonomy" id="1231351"/>
    <lineage>
        <taxon>Bacteria</taxon>
        <taxon>Pseudomonadati</taxon>
        <taxon>Pseudomonadota</taxon>
        <taxon>Alphaproteobacteria</taxon>
        <taxon>Acetobacterales</taxon>
        <taxon>Acetobacteraceae</taxon>
        <taxon>Acidomonas</taxon>
    </lineage>
</organism>
<feature type="transmembrane region" description="Helical" evidence="7">
    <location>
        <begin position="227"/>
        <end position="247"/>
    </location>
</feature>
<keyword evidence="9" id="KW-1185">Reference proteome</keyword>
<keyword evidence="5 7" id="KW-1133">Transmembrane helix</keyword>
<feature type="transmembrane region" description="Helical" evidence="7">
    <location>
        <begin position="131"/>
        <end position="152"/>
    </location>
</feature>
<dbReference type="PANTHER" id="PTHR30065">
    <property type="entry name" value="FLAGELLAR BIOSYNTHETIC PROTEIN FLIR"/>
    <property type="match status" value="1"/>
</dbReference>
<keyword evidence="6 7" id="KW-0472">Membrane</keyword>
<evidence type="ECO:0000313" key="8">
    <source>
        <dbReference type="EMBL" id="GAJ28965.1"/>
    </source>
</evidence>
<evidence type="ECO:0000256" key="2">
    <source>
        <dbReference type="ARBA" id="ARBA00009772"/>
    </source>
</evidence>
<dbReference type="InterPro" id="IPR002010">
    <property type="entry name" value="T3SS_IM_R"/>
</dbReference>
<dbReference type="OrthoDB" id="9779817at2"/>
<keyword evidence="4 7" id="KW-0812">Transmembrane</keyword>
<proteinExistence type="inferred from homology"/>
<comment type="subcellular location">
    <subcellularLocation>
        <location evidence="1">Cell membrane</location>
        <topology evidence="1">Multi-pass membrane protein</topology>
    </subcellularLocation>
</comment>
<keyword evidence="8" id="KW-0969">Cilium</keyword>
<dbReference type="AlphaFoldDB" id="A0A023D5A8"/>
<evidence type="ECO:0000313" key="9">
    <source>
        <dbReference type="Proteomes" id="UP000019760"/>
    </source>
</evidence>
<evidence type="ECO:0000256" key="7">
    <source>
        <dbReference type="SAM" id="Phobius"/>
    </source>
</evidence>
<evidence type="ECO:0000256" key="4">
    <source>
        <dbReference type="ARBA" id="ARBA00022692"/>
    </source>
</evidence>